<comment type="caution">
    <text evidence="2">The sequence shown here is derived from an EMBL/GenBank/DDBJ whole genome shotgun (WGS) entry which is preliminary data.</text>
</comment>
<evidence type="ECO:0000256" key="1">
    <source>
        <dbReference type="SAM" id="MobiDB-lite"/>
    </source>
</evidence>
<dbReference type="EMBL" id="VSSQ01000815">
    <property type="protein sequence ID" value="MPM01700.1"/>
    <property type="molecule type" value="Genomic_DNA"/>
</dbReference>
<accession>A0A644WD19</accession>
<protein>
    <submittedName>
        <fullName evidence="2">Uncharacterized protein</fullName>
    </submittedName>
</protein>
<dbReference type="AlphaFoldDB" id="A0A644WD19"/>
<organism evidence="2">
    <name type="scientific">bioreactor metagenome</name>
    <dbReference type="NCBI Taxonomy" id="1076179"/>
    <lineage>
        <taxon>unclassified sequences</taxon>
        <taxon>metagenomes</taxon>
        <taxon>ecological metagenomes</taxon>
    </lineage>
</organism>
<proteinExistence type="predicted"/>
<gene>
    <name evidence="2" type="ORF">SDC9_47940</name>
</gene>
<evidence type="ECO:0000313" key="2">
    <source>
        <dbReference type="EMBL" id="MPM01700.1"/>
    </source>
</evidence>
<feature type="region of interest" description="Disordered" evidence="1">
    <location>
        <begin position="146"/>
        <end position="176"/>
    </location>
</feature>
<name>A0A644WD19_9ZZZZ</name>
<sequence length="176" mass="20145">MATFLSWPKISVNWRRINLTSCSVTKRMISSLEYLLISASPSKILIKLKKEHGYPLRRSPIAQIMGLLYDSRQPLSTHIWQALIYLLQTSKIFSLLYSRVMQFLQVPIIFIAFSKKSLTITMKERMMLNNNDTCEEGDKYCKKGRLQRAGAGESPAQGVCRNNTPEHQPEPPQIGQ</sequence>
<reference evidence="2" key="1">
    <citation type="submission" date="2019-08" db="EMBL/GenBank/DDBJ databases">
        <authorList>
            <person name="Kucharzyk K."/>
            <person name="Murdoch R.W."/>
            <person name="Higgins S."/>
            <person name="Loffler F."/>
        </authorList>
    </citation>
    <scope>NUCLEOTIDE SEQUENCE</scope>
</reference>